<dbReference type="SUPFAM" id="SSF51445">
    <property type="entry name" value="(Trans)glycosidases"/>
    <property type="match status" value="1"/>
</dbReference>
<dbReference type="Gene3D" id="3.20.20.80">
    <property type="entry name" value="Glycosidases"/>
    <property type="match status" value="1"/>
</dbReference>
<dbReference type="InterPro" id="IPR013780">
    <property type="entry name" value="Glyco_hydro_b"/>
</dbReference>
<evidence type="ECO:0000313" key="6">
    <source>
        <dbReference type="EMBL" id="EMB33175.1"/>
    </source>
</evidence>
<dbReference type="InterPro" id="IPR045857">
    <property type="entry name" value="O16G_dom_2"/>
</dbReference>
<comment type="caution">
    <text evidence="6">The sequence shown here is derived from an EMBL/GenBank/DDBJ whole genome shotgun (WGS) entry which is preliminary data.</text>
</comment>
<dbReference type="Gene3D" id="2.60.40.1180">
    <property type="entry name" value="Golgi alpha-mannosidase II"/>
    <property type="match status" value="1"/>
</dbReference>
<dbReference type="GO" id="GO:0004556">
    <property type="term" value="F:alpha-amylase activity"/>
    <property type="evidence" value="ECO:0007669"/>
    <property type="project" value="TreeGrafter"/>
</dbReference>
<dbReference type="SUPFAM" id="SSF51011">
    <property type="entry name" value="Glycosyl hydrolase domain"/>
    <property type="match status" value="1"/>
</dbReference>
<keyword evidence="3" id="KW-0325">Glycoprotein</keyword>
<dbReference type="CDD" id="cd11333">
    <property type="entry name" value="AmyAc_SI_OligoGlu_DGase"/>
    <property type="match status" value="1"/>
</dbReference>
<name>A0A0E2E3Z1_TREDN</name>
<dbReference type="RefSeq" id="WP_002684654.1">
    <property type="nucleotide sequence ID" value="NZ_CM001795.1"/>
</dbReference>
<dbReference type="AlphaFoldDB" id="A0A0E2E3Z1"/>
<evidence type="ECO:0000259" key="5">
    <source>
        <dbReference type="SMART" id="SM00642"/>
    </source>
</evidence>
<dbReference type="FunFam" id="3.20.20.80:FF:000064">
    <property type="entry name" value="Oligo-1,6-glucosidase"/>
    <property type="match status" value="1"/>
</dbReference>
<keyword evidence="2" id="KW-0378">Hydrolase</keyword>
<dbReference type="SMART" id="SM00642">
    <property type="entry name" value="Aamy"/>
    <property type="match status" value="1"/>
</dbReference>
<comment type="similarity">
    <text evidence="1">Belongs to the glycosyl hydrolase 13 family.</text>
</comment>
<dbReference type="EMBL" id="AGDV01000012">
    <property type="protein sequence ID" value="EMB33175.1"/>
    <property type="molecule type" value="Genomic_DNA"/>
</dbReference>
<dbReference type="PATRIC" id="fig|999432.5.peg.1591"/>
<dbReference type="Proteomes" id="UP000011705">
    <property type="component" value="Chromosome"/>
</dbReference>
<dbReference type="GO" id="GO:0009313">
    <property type="term" value="P:oligosaccharide catabolic process"/>
    <property type="evidence" value="ECO:0007669"/>
    <property type="project" value="TreeGrafter"/>
</dbReference>
<accession>A0A0E2E3Z1</accession>
<evidence type="ECO:0000256" key="3">
    <source>
        <dbReference type="ARBA" id="ARBA00023180"/>
    </source>
</evidence>
<dbReference type="Pfam" id="PF00128">
    <property type="entry name" value="Alpha-amylase"/>
    <property type="match status" value="1"/>
</dbReference>
<organism evidence="6">
    <name type="scientific">Treponema denticola H-22</name>
    <dbReference type="NCBI Taxonomy" id="999432"/>
    <lineage>
        <taxon>Bacteria</taxon>
        <taxon>Pseudomonadati</taxon>
        <taxon>Spirochaetota</taxon>
        <taxon>Spirochaetia</taxon>
        <taxon>Spirochaetales</taxon>
        <taxon>Treponemataceae</taxon>
        <taxon>Treponema</taxon>
    </lineage>
</organism>
<evidence type="ECO:0000256" key="4">
    <source>
        <dbReference type="ARBA" id="ARBA00023295"/>
    </source>
</evidence>
<evidence type="ECO:0000256" key="1">
    <source>
        <dbReference type="ARBA" id="ARBA00008061"/>
    </source>
</evidence>
<gene>
    <name evidence="6" type="ORF">HMPREF9726_01536</name>
</gene>
<sequence>MEWWNKRVFYQIYPRSFCDANNDGMGDIQGIISKLPYLKELGIGAIWLSPVTASSDYDNGYDVSDYCDINPKFGTMDDFKALLKEADKLDIKIVMDLVINHTSDQHRWFIESKNPESPYHNYYVWKEPRLVKGKKLPPNNWDSLFLGSAWKYCEENGLYYLHLFTENQPDLNYNNPAVIEEVKKILKFWLDMGVAGFRCDVINCIYKTSYEDAKKRRIKTGKEFYLSQKGCHDILKELNRDVLKPYNAFTVGETMDVSLEEAKDFIQDELTLVFPFEHHTGVDCWFQIPVLKRKYKPFRMIKILKKWQTKMPLTPLFFENHDQVRSVSRFGDEGKYYKESVKMLATVLLTQRGTPFIYQGEEIGLTNTDFKSMDEIDDIATKNIYDTLRRLKFGKKRAFKMTMNYARDHARTPIPWDDSENGGFCTVKPWLRLNEKYKEINVKKNLSESDSCFNYYKKLIALRNEEEALQLGDIEFADLGKDIFAYYRKKDDKTFFIVSNMSGKAQKIREEVRGLPILFNYRNFNPQQKILRPFESVITRI</sequence>
<evidence type="ECO:0000256" key="2">
    <source>
        <dbReference type="ARBA" id="ARBA00022801"/>
    </source>
</evidence>
<feature type="domain" description="Glycosyl hydrolase family 13 catalytic" evidence="5">
    <location>
        <begin position="11"/>
        <end position="407"/>
    </location>
</feature>
<dbReference type="InterPro" id="IPR006047">
    <property type="entry name" value="GH13_cat_dom"/>
</dbReference>
<reference evidence="6" key="1">
    <citation type="submission" date="2012-01" db="EMBL/GenBank/DDBJ databases">
        <title>The Genome Sequence of Treponema denticola H-22.</title>
        <authorList>
            <consortium name="The Broad Institute Genome Sequencing Platform"/>
            <person name="Earl A."/>
            <person name="Ward D."/>
            <person name="Feldgarden M."/>
            <person name="Gevers D."/>
            <person name="Blanton J.M."/>
            <person name="Fenno C.J."/>
            <person name="Baranova O.V."/>
            <person name="Mathney J."/>
            <person name="Dewhirst F.E."/>
            <person name="Izard J."/>
            <person name="Young S.K."/>
            <person name="Zeng Q."/>
            <person name="Gargeya S."/>
            <person name="Fitzgerald M."/>
            <person name="Haas B."/>
            <person name="Abouelleil A."/>
            <person name="Alvarado L."/>
            <person name="Arachchi H.M."/>
            <person name="Berlin A."/>
            <person name="Chapman S.B."/>
            <person name="Gearin G."/>
            <person name="Goldberg J."/>
            <person name="Griggs A."/>
            <person name="Gujja S."/>
            <person name="Hansen M."/>
            <person name="Heiman D."/>
            <person name="Howarth C."/>
            <person name="Larimer J."/>
            <person name="Lui A."/>
            <person name="MacDonald P.J.P."/>
            <person name="McCowen C."/>
            <person name="Montmayeur A."/>
            <person name="Murphy C."/>
            <person name="Neiman D."/>
            <person name="Pearson M."/>
            <person name="Priest M."/>
            <person name="Roberts A."/>
            <person name="Saif S."/>
            <person name="Shea T."/>
            <person name="Sisk P."/>
            <person name="Stolte C."/>
            <person name="Sykes S."/>
            <person name="Wortman J."/>
            <person name="Nusbaum C."/>
            <person name="Birren B."/>
        </authorList>
    </citation>
    <scope>NUCLEOTIDE SEQUENCE [LARGE SCALE GENOMIC DNA]</scope>
    <source>
        <strain evidence="6">H-22</strain>
    </source>
</reference>
<dbReference type="FunFam" id="3.90.400.10:FF:000001">
    <property type="entry name" value="Maltase A3, isoform A"/>
    <property type="match status" value="1"/>
</dbReference>
<protein>
    <recommendedName>
        <fullName evidence="5">Glycosyl hydrolase family 13 catalytic domain-containing protein</fullName>
    </recommendedName>
</protein>
<proteinExistence type="inferred from homology"/>
<dbReference type="HOGENOM" id="CLU_006462_1_2_12"/>
<keyword evidence="4" id="KW-0326">Glycosidase</keyword>
<dbReference type="Gene3D" id="3.90.400.10">
    <property type="entry name" value="Oligo-1,6-glucosidase, Domain 2"/>
    <property type="match status" value="1"/>
</dbReference>
<dbReference type="PANTHER" id="PTHR10357">
    <property type="entry name" value="ALPHA-AMYLASE FAMILY MEMBER"/>
    <property type="match status" value="1"/>
</dbReference>
<dbReference type="PANTHER" id="PTHR10357:SF179">
    <property type="entry name" value="NEUTRAL AND BASIC AMINO ACID TRANSPORT PROTEIN RBAT"/>
    <property type="match status" value="1"/>
</dbReference>
<dbReference type="InterPro" id="IPR017853">
    <property type="entry name" value="GH"/>
</dbReference>